<dbReference type="CDD" id="cd06261">
    <property type="entry name" value="TM_PBP2"/>
    <property type="match status" value="1"/>
</dbReference>
<feature type="transmembrane region" description="Helical" evidence="7">
    <location>
        <begin position="128"/>
        <end position="147"/>
    </location>
</feature>
<evidence type="ECO:0000313" key="9">
    <source>
        <dbReference type="EMBL" id="PAU76058.1"/>
    </source>
</evidence>
<evidence type="ECO:0000256" key="3">
    <source>
        <dbReference type="ARBA" id="ARBA00022475"/>
    </source>
</evidence>
<evidence type="ECO:0000256" key="1">
    <source>
        <dbReference type="ARBA" id="ARBA00004651"/>
    </source>
</evidence>
<evidence type="ECO:0000259" key="8">
    <source>
        <dbReference type="PROSITE" id="PS50928"/>
    </source>
</evidence>
<reference evidence="9 10" key="1">
    <citation type="submission" date="2017-08" db="EMBL/GenBank/DDBJ databases">
        <title>Halomonas alkalisoli sp. nov., isolated from saline alkaline soil.</title>
        <authorList>
            <person name="Wang D."/>
            <person name="Zhang G."/>
        </authorList>
    </citation>
    <scope>NUCLEOTIDE SEQUENCE [LARGE SCALE GENOMIC DNA]</scope>
    <source>
        <strain evidence="9 10">WRN001</strain>
    </source>
</reference>
<dbReference type="AlphaFoldDB" id="A0A2A2ETT8"/>
<dbReference type="PANTHER" id="PTHR30151">
    <property type="entry name" value="ALKANE SULFONATE ABC TRANSPORTER-RELATED, MEMBRANE SUBUNIT"/>
    <property type="match status" value="1"/>
</dbReference>
<feature type="transmembrane region" description="Helical" evidence="7">
    <location>
        <begin position="181"/>
        <end position="202"/>
    </location>
</feature>
<dbReference type="PROSITE" id="PS50928">
    <property type="entry name" value="ABC_TM1"/>
    <property type="match status" value="1"/>
</dbReference>
<dbReference type="InterPro" id="IPR000515">
    <property type="entry name" value="MetI-like"/>
</dbReference>
<gene>
    <name evidence="9" type="ORF">CK498_14210</name>
</gene>
<protein>
    <submittedName>
        <fullName evidence="9">ABC transporter permease</fullName>
    </submittedName>
</protein>
<feature type="domain" description="ABC transmembrane type-1" evidence="8">
    <location>
        <begin position="62"/>
        <end position="246"/>
    </location>
</feature>
<accession>A0A2A2ETT8</accession>
<evidence type="ECO:0000256" key="5">
    <source>
        <dbReference type="ARBA" id="ARBA00022989"/>
    </source>
</evidence>
<evidence type="ECO:0000256" key="2">
    <source>
        <dbReference type="ARBA" id="ARBA00022448"/>
    </source>
</evidence>
<dbReference type="Gene3D" id="1.10.3720.10">
    <property type="entry name" value="MetI-like"/>
    <property type="match status" value="1"/>
</dbReference>
<keyword evidence="6 7" id="KW-0472">Membrane</keyword>
<dbReference type="SUPFAM" id="SSF161098">
    <property type="entry name" value="MetI-like"/>
    <property type="match status" value="1"/>
</dbReference>
<comment type="similarity">
    <text evidence="7">Belongs to the binding-protein-dependent transport system permease family.</text>
</comment>
<dbReference type="Proteomes" id="UP000217771">
    <property type="component" value="Unassembled WGS sequence"/>
</dbReference>
<evidence type="ECO:0000256" key="6">
    <source>
        <dbReference type="ARBA" id="ARBA00023136"/>
    </source>
</evidence>
<comment type="caution">
    <text evidence="9">The sequence shown here is derived from an EMBL/GenBank/DDBJ whole genome shotgun (WGS) entry which is preliminary data.</text>
</comment>
<evidence type="ECO:0000256" key="7">
    <source>
        <dbReference type="RuleBase" id="RU363032"/>
    </source>
</evidence>
<feature type="transmembrane region" description="Helical" evidence="7">
    <location>
        <begin position="59"/>
        <end position="86"/>
    </location>
</feature>
<dbReference type="GO" id="GO:0055085">
    <property type="term" value="P:transmembrane transport"/>
    <property type="evidence" value="ECO:0007669"/>
    <property type="project" value="InterPro"/>
</dbReference>
<dbReference type="EMBL" id="NSKB01000005">
    <property type="protein sequence ID" value="PAU76058.1"/>
    <property type="molecule type" value="Genomic_DNA"/>
</dbReference>
<feature type="transmembrane region" description="Helical" evidence="7">
    <location>
        <begin position="98"/>
        <end position="122"/>
    </location>
</feature>
<keyword evidence="10" id="KW-1185">Reference proteome</keyword>
<name>A0A2A2ETT8_9GAMM</name>
<keyword evidence="4 7" id="KW-0812">Transmembrane</keyword>
<comment type="subcellular location">
    <subcellularLocation>
        <location evidence="1 7">Cell membrane</location>
        <topology evidence="1 7">Multi-pass membrane protein</topology>
    </subcellularLocation>
</comment>
<proteinExistence type="inferred from homology"/>
<dbReference type="RefSeq" id="WP_095621527.1">
    <property type="nucleotide sequence ID" value="NZ_NSKB01000005.1"/>
</dbReference>
<sequence length="256" mass="27639">MKPRLATLAHGATTRLGLTVLGLALVWQASTALLGVPASYLPGLDAIFSMMHRHPAPFIAGFIRTASEMLIGLAAGTLVGLINGVLLHRHQLLRQLLLPLFIVSQTIPVIAFGALVVMWFGNSLLSKAVIAFYLTFFTITVNTLAGLRSVDPAQIRLLRSFGASDHQLLWRLQLPSALPDIFIALKLAVALSLSGAVVGEWFGDTTGLGVLLLQSMYNEDMVTLWATILLVALLGSLSFAAVALMERVMLFWQPRA</sequence>
<dbReference type="GO" id="GO:0005886">
    <property type="term" value="C:plasma membrane"/>
    <property type="evidence" value="ECO:0007669"/>
    <property type="project" value="UniProtKB-SubCell"/>
</dbReference>
<dbReference type="Pfam" id="PF00528">
    <property type="entry name" value="BPD_transp_1"/>
    <property type="match status" value="1"/>
</dbReference>
<feature type="transmembrane region" description="Helical" evidence="7">
    <location>
        <begin position="222"/>
        <end position="245"/>
    </location>
</feature>
<evidence type="ECO:0000256" key="4">
    <source>
        <dbReference type="ARBA" id="ARBA00022692"/>
    </source>
</evidence>
<dbReference type="OrthoDB" id="8138334at2"/>
<organism evidence="9 10">
    <name type="scientific">Halomonas salipaludis</name>
    <dbReference type="NCBI Taxonomy" id="2032625"/>
    <lineage>
        <taxon>Bacteria</taxon>
        <taxon>Pseudomonadati</taxon>
        <taxon>Pseudomonadota</taxon>
        <taxon>Gammaproteobacteria</taxon>
        <taxon>Oceanospirillales</taxon>
        <taxon>Halomonadaceae</taxon>
        <taxon>Halomonas</taxon>
    </lineage>
</organism>
<keyword evidence="5 7" id="KW-1133">Transmembrane helix</keyword>
<dbReference type="PANTHER" id="PTHR30151:SF41">
    <property type="entry name" value="ABC TRANSPORTER PERMEASE PROTEIN"/>
    <property type="match status" value="1"/>
</dbReference>
<keyword evidence="2 7" id="KW-0813">Transport</keyword>
<keyword evidence="3" id="KW-1003">Cell membrane</keyword>
<dbReference type="InterPro" id="IPR035906">
    <property type="entry name" value="MetI-like_sf"/>
</dbReference>
<evidence type="ECO:0000313" key="10">
    <source>
        <dbReference type="Proteomes" id="UP000217771"/>
    </source>
</evidence>